<dbReference type="GO" id="GO:0016460">
    <property type="term" value="C:myosin II complex"/>
    <property type="evidence" value="ECO:0007669"/>
    <property type="project" value="TreeGrafter"/>
</dbReference>
<dbReference type="SMART" id="SM00054">
    <property type="entry name" value="EFh"/>
    <property type="match status" value="4"/>
</dbReference>
<dbReference type="PROSITE" id="PS50222">
    <property type="entry name" value="EF_HAND_2"/>
    <property type="match status" value="3"/>
</dbReference>
<dbReference type="FunFam" id="1.10.238.10:FF:000001">
    <property type="entry name" value="Calmodulin 1"/>
    <property type="match status" value="1"/>
</dbReference>
<evidence type="ECO:0000313" key="6">
    <source>
        <dbReference type="EMBL" id="AAZ15804.1"/>
    </source>
</evidence>
<reference evidence="6" key="1">
    <citation type="journal article" date="2005" name="FEBS Lett.">
        <title>Blastocladiella emersonii expresses a centrin similar to Chlamydomonas reinhardtii isoform not found in late-diverging fungi.</title>
        <authorList>
            <person name="Ribichich K.F."/>
            <person name="Gomes S.L."/>
        </authorList>
    </citation>
    <scope>NUCLEOTIDE SEQUENCE</scope>
</reference>
<feature type="region of interest" description="Disordered" evidence="4">
    <location>
        <begin position="1"/>
        <end position="25"/>
    </location>
</feature>
<dbReference type="Pfam" id="PF13499">
    <property type="entry name" value="EF-hand_7"/>
    <property type="match status" value="2"/>
</dbReference>
<dbReference type="InterPro" id="IPR002048">
    <property type="entry name" value="EF_hand_dom"/>
</dbReference>
<dbReference type="CDD" id="cd00051">
    <property type="entry name" value="EFh"/>
    <property type="match status" value="1"/>
</dbReference>
<keyword evidence="1" id="KW-0479">Metal-binding</keyword>
<keyword evidence="2" id="KW-0677">Repeat</keyword>
<accession>Q4F6W5</accession>
<dbReference type="GO" id="GO:0005509">
    <property type="term" value="F:calcium ion binding"/>
    <property type="evidence" value="ECO:0007669"/>
    <property type="project" value="InterPro"/>
</dbReference>
<evidence type="ECO:0000256" key="1">
    <source>
        <dbReference type="ARBA" id="ARBA00022723"/>
    </source>
</evidence>
<organism evidence="6">
    <name type="scientific">Blastocladiella emersonii</name>
    <name type="common">Aquatic fungus</name>
    <dbReference type="NCBI Taxonomy" id="4808"/>
    <lineage>
        <taxon>Eukaryota</taxon>
        <taxon>Fungi</taxon>
        <taxon>Fungi incertae sedis</taxon>
        <taxon>Blastocladiomycota</taxon>
        <taxon>Blastocladiomycetes</taxon>
        <taxon>Blastocladiales</taxon>
        <taxon>Blastocladiaceae</taxon>
        <taxon>Blastocladiella</taxon>
    </lineage>
</organism>
<protein>
    <submittedName>
        <fullName evidence="6">Centrin 3</fullName>
    </submittedName>
</protein>
<dbReference type="SUPFAM" id="SSF47473">
    <property type="entry name" value="EF-hand"/>
    <property type="match status" value="1"/>
</dbReference>
<dbReference type="PANTHER" id="PTHR23048">
    <property type="entry name" value="MYOSIN LIGHT CHAIN 1, 3"/>
    <property type="match status" value="1"/>
</dbReference>
<dbReference type="InterPro" id="IPR011992">
    <property type="entry name" value="EF-hand-dom_pair"/>
</dbReference>
<dbReference type="PANTHER" id="PTHR23048:SF48">
    <property type="entry name" value="CENTRIN 3"/>
    <property type="match status" value="1"/>
</dbReference>
<evidence type="ECO:0000256" key="3">
    <source>
        <dbReference type="ARBA" id="ARBA00022837"/>
    </source>
</evidence>
<evidence type="ECO:0000256" key="2">
    <source>
        <dbReference type="ARBA" id="ARBA00022737"/>
    </source>
</evidence>
<proteinExistence type="evidence at transcript level"/>
<dbReference type="InterPro" id="IPR050230">
    <property type="entry name" value="CALM/Myosin/TropC-like"/>
</dbReference>
<feature type="compositionally biased region" description="Polar residues" evidence="4">
    <location>
        <begin position="1"/>
        <end position="13"/>
    </location>
</feature>
<dbReference type="InterPro" id="IPR018247">
    <property type="entry name" value="EF_Hand_1_Ca_BS"/>
</dbReference>
<dbReference type="Gene3D" id="1.10.238.10">
    <property type="entry name" value="EF-hand"/>
    <property type="match status" value="2"/>
</dbReference>
<feature type="domain" description="EF-hand" evidence="5">
    <location>
        <begin position="25"/>
        <end position="60"/>
    </location>
</feature>
<sequence length="167" mass="19041">MSLAVPQSRQNATPAGAGPPELTDDQKHEVREAFDLFDSDKDGRLDYHEVKVAMRALGIEAKKAEVLKWLKDYDKSGRQVLEFDDFMRIVAEKILARDPIDELRKAFTLFDTDKKGKISLRDLRRVAKEVGETLDDDELAAMIEEFDVNGDGEIDEQEFLSIMTDDY</sequence>
<dbReference type="PROSITE" id="PS00018">
    <property type="entry name" value="EF_HAND_1"/>
    <property type="match status" value="2"/>
</dbReference>
<feature type="domain" description="EF-hand" evidence="5">
    <location>
        <begin position="134"/>
        <end position="167"/>
    </location>
</feature>
<feature type="domain" description="EF-hand" evidence="5">
    <location>
        <begin position="98"/>
        <end position="133"/>
    </location>
</feature>
<name>Q4F6W5_BLAEM</name>
<dbReference type="AlphaFoldDB" id="Q4F6W5"/>
<dbReference type="EMBL" id="DQ112162">
    <property type="protein sequence ID" value="AAZ15804.1"/>
    <property type="molecule type" value="mRNA"/>
</dbReference>
<keyword evidence="3" id="KW-0106">Calcium</keyword>
<evidence type="ECO:0000259" key="5">
    <source>
        <dbReference type="PROSITE" id="PS50222"/>
    </source>
</evidence>
<evidence type="ECO:0000256" key="4">
    <source>
        <dbReference type="SAM" id="MobiDB-lite"/>
    </source>
</evidence>